<evidence type="ECO:0000313" key="2">
    <source>
        <dbReference type="Proteomes" id="UP000005561"/>
    </source>
</evidence>
<organism evidence="1 2">
    <name type="scientific">Marvinbryantia formatexigens DSM 14469</name>
    <dbReference type="NCBI Taxonomy" id="478749"/>
    <lineage>
        <taxon>Bacteria</taxon>
        <taxon>Bacillati</taxon>
        <taxon>Bacillota</taxon>
        <taxon>Clostridia</taxon>
        <taxon>Lachnospirales</taxon>
        <taxon>Lachnospiraceae</taxon>
        <taxon>Marvinbryantia</taxon>
    </lineage>
</organism>
<accession>C6LI95</accession>
<dbReference type="Proteomes" id="UP000005561">
    <property type="component" value="Unassembled WGS sequence"/>
</dbReference>
<gene>
    <name evidence="1" type="ORF">BRYFOR_08366</name>
</gene>
<dbReference type="EMBL" id="ACCL02000016">
    <property type="protein sequence ID" value="EET59750.1"/>
    <property type="molecule type" value="Genomic_DNA"/>
</dbReference>
<name>C6LI95_9FIRM</name>
<evidence type="ECO:0000313" key="1">
    <source>
        <dbReference type="EMBL" id="EET59750.1"/>
    </source>
</evidence>
<reference evidence="1" key="1">
    <citation type="submission" date="2009-07" db="EMBL/GenBank/DDBJ databases">
        <authorList>
            <person name="Weinstock G."/>
            <person name="Sodergren E."/>
            <person name="Clifton S."/>
            <person name="Fulton L."/>
            <person name="Fulton B."/>
            <person name="Courtney L."/>
            <person name="Fronick C."/>
            <person name="Harrison M."/>
            <person name="Strong C."/>
            <person name="Farmer C."/>
            <person name="Delahaunty K."/>
            <person name="Markovic C."/>
            <person name="Hall O."/>
            <person name="Minx P."/>
            <person name="Tomlinson C."/>
            <person name="Mitreva M."/>
            <person name="Nelson J."/>
            <person name="Hou S."/>
            <person name="Wollam A."/>
            <person name="Pepin K.H."/>
            <person name="Johnson M."/>
            <person name="Bhonagiri V."/>
            <person name="Nash W.E."/>
            <person name="Warren W."/>
            <person name="Chinwalla A."/>
            <person name="Mardis E.R."/>
            <person name="Wilson R.K."/>
        </authorList>
    </citation>
    <scope>NUCLEOTIDE SEQUENCE [LARGE SCALE GENOMIC DNA]</scope>
    <source>
        <strain evidence="1">DSM 14469</strain>
    </source>
</reference>
<dbReference type="AlphaFoldDB" id="C6LI95"/>
<proteinExistence type="predicted"/>
<comment type="caution">
    <text evidence="1">The sequence shown here is derived from an EMBL/GenBank/DDBJ whole genome shotgun (WGS) entry which is preliminary data.</text>
</comment>
<protein>
    <submittedName>
        <fullName evidence="1">Uncharacterized protein</fullName>
    </submittedName>
</protein>
<sequence>MSIFYLYLLKTFHIVYSFYELYQTKPSVNITLAVKLQLC</sequence>
<keyword evidence="2" id="KW-1185">Reference proteome</keyword>